<evidence type="ECO:0000256" key="2">
    <source>
        <dbReference type="PROSITE-ProRule" id="PRU00708"/>
    </source>
</evidence>
<dbReference type="FunFam" id="1.25.40.10:FF:000922">
    <property type="entry name" value="Pentatricopeptide repeat-containing protein"/>
    <property type="match status" value="1"/>
</dbReference>
<feature type="region of interest" description="Disordered" evidence="4">
    <location>
        <begin position="39"/>
        <end position="90"/>
    </location>
</feature>
<evidence type="ECO:0000313" key="5">
    <source>
        <dbReference type="EMBL" id="RVW89019.1"/>
    </source>
</evidence>
<feature type="repeat" description="PPR" evidence="2">
    <location>
        <begin position="348"/>
        <end position="382"/>
    </location>
</feature>
<evidence type="ECO:0000256" key="4">
    <source>
        <dbReference type="SAM" id="MobiDB-lite"/>
    </source>
</evidence>
<dbReference type="InterPro" id="IPR002885">
    <property type="entry name" value="PPR_rpt"/>
</dbReference>
<feature type="region of interest" description="Disordered" evidence="4">
    <location>
        <begin position="605"/>
        <end position="648"/>
    </location>
</feature>
<feature type="compositionally biased region" description="Basic and acidic residues" evidence="4">
    <location>
        <begin position="630"/>
        <end position="648"/>
    </location>
</feature>
<keyword evidence="3" id="KW-0175">Coiled coil</keyword>
<dbReference type="Pfam" id="PF12854">
    <property type="entry name" value="PPR_1"/>
    <property type="match status" value="1"/>
</dbReference>
<keyword evidence="1" id="KW-0677">Repeat</keyword>
<protein>
    <submittedName>
        <fullName evidence="5">Pentatricopeptide repeat-containing protein, mitochondrial</fullName>
    </submittedName>
</protein>
<evidence type="ECO:0000256" key="1">
    <source>
        <dbReference type="ARBA" id="ARBA00022737"/>
    </source>
</evidence>
<dbReference type="Gene3D" id="1.25.40.10">
    <property type="entry name" value="Tetratricopeptide repeat domain"/>
    <property type="match status" value="4"/>
</dbReference>
<feature type="repeat" description="PPR" evidence="2">
    <location>
        <begin position="308"/>
        <end position="342"/>
    </location>
</feature>
<dbReference type="SUPFAM" id="SSF81901">
    <property type="entry name" value="HCP-like"/>
    <property type="match status" value="2"/>
</dbReference>
<organism evidence="5 6">
    <name type="scientific">Vitis vinifera</name>
    <name type="common">Grape</name>
    <dbReference type="NCBI Taxonomy" id="29760"/>
    <lineage>
        <taxon>Eukaryota</taxon>
        <taxon>Viridiplantae</taxon>
        <taxon>Streptophyta</taxon>
        <taxon>Embryophyta</taxon>
        <taxon>Tracheophyta</taxon>
        <taxon>Spermatophyta</taxon>
        <taxon>Magnoliopsida</taxon>
        <taxon>eudicotyledons</taxon>
        <taxon>Gunneridae</taxon>
        <taxon>Pentapetalae</taxon>
        <taxon>rosids</taxon>
        <taxon>Vitales</taxon>
        <taxon>Vitaceae</taxon>
        <taxon>Viteae</taxon>
        <taxon>Vitis</taxon>
    </lineage>
</organism>
<dbReference type="NCBIfam" id="TIGR00756">
    <property type="entry name" value="PPR"/>
    <property type="match status" value="6"/>
</dbReference>
<feature type="coiled-coil region" evidence="3">
    <location>
        <begin position="540"/>
        <end position="567"/>
    </location>
</feature>
<evidence type="ECO:0000256" key="3">
    <source>
        <dbReference type="SAM" id="Coils"/>
    </source>
</evidence>
<dbReference type="PROSITE" id="PS51375">
    <property type="entry name" value="PPR"/>
    <property type="match status" value="6"/>
</dbReference>
<feature type="repeat" description="PPR" evidence="2">
    <location>
        <begin position="453"/>
        <end position="483"/>
    </location>
</feature>
<dbReference type="AlphaFoldDB" id="A0A438HX35"/>
<reference evidence="5 6" key="1">
    <citation type="journal article" date="2018" name="PLoS Genet.">
        <title>Population sequencing reveals clonal diversity and ancestral inbreeding in the grapevine cultivar Chardonnay.</title>
        <authorList>
            <person name="Roach M.J."/>
            <person name="Johnson D.L."/>
            <person name="Bohlmann J."/>
            <person name="van Vuuren H.J."/>
            <person name="Jones S.J."/>
            <person name="Pretorius I.S."/>
            <person name="Schmidt S.A."/>
            <person name="Borneman A.R."/>
        </authorList>
    </citation>
    <scope>NUCLEOTIDE SEQUENCE [LARGE SCALE GENOMIC DNA]</scope>
    <source>
        <strain evidence="6">cv. Chardonnay</strain>
        <tissue evidence="5">Leaf</tissue>
    </source>
</reference>
<gene>
    <name evidence="5" type="primary">EMB1796_1</name>
    <name evidence="5" type="ORF">CK203_029426</name>
</gene>
<dbReference type="Pfam" id="PF01535">
    <property type="entry name" value="PPR"/>
    <property type="match status" value="6"/>
</dbReference>
<sequence length="666" mass="74430">MAFSKASFFTQLKTLTKPHLHHPPPPPLLSLRHLSFATPEEAAAERRRRKRRLRIEPPLSSLRHQQAQPRQNPNPNHNPNAPKLPEPVSALSGNRLNLHNRILGLIRVNDLDEAALLTRHSIYSNCRPTIFTVNSVLAALLRQSRYSDLLSLHRFITQAGVAANVVTHNLLINAYLDCRKTDTALEHYKQLINDAPFNPSPTTYRILIKGLVDNGKVERALELKEEMLGKGFAADPVVYSYLMLGHVRNLNADGVFELYEELKEKLGDVDDGVVVGSLMKGYFLRGMEKEAMQCYAEAVGEGSKIRMSAVAFNSVLDTLSKNGKFDEAMLLFERMMAEHNPPRRLSVNLGSFNVMVDGFCTAGRFKDAIEVFRKMGEKRCSPDTLSYNNLIEQLCNNGMLAEAEELYGEMANKGVNPDEFTYVLLMDTCFKENRTDDAAGYFRKMVETGLRPNLAVYSKLVDGLVKVGKIDEAKSFYDLMVKKLKMDEGSYKFMMKALFEVGKHDDVLKMIGDMLDDDASEFTTDLQEFVKEELRKEGREEDVVKLMEDKEREKAEAQAKEAAATEAAKASAKAAVSSLLPSKLFGSKDTENEPDVVIGNTVEAISVNEEVEDVEQESIGDSPAESGSEEATKAHNSADLDVKSDDRAEQNVGNLDDFFFFSSSSR</sequence>
<feature type="repeat" description="PPR" evidence="2">
    <location>
        <begin position="418"/>
        <end position="452"/>
    </location>
</feature>
<feature type="repeat" description="PPR" evidence="2">
    <location>
        <begin position="383"/>
        <end position="417"/>
    </location>
</feature>
<dbReference type="PANTHER" id="PTHR47937">
    <property type="entry name" value="PLASTID TRANSCRIPTIONALLY ACTIVE CHROMOSOME 2-LIKE PROTEIN"/>
    <property type="match status" value="1"/>
</dbReference>
<name>A0A438HX35_VITVI</name>
<comment type="caution">
    <text evidence="5">The sequence shown here is derived from an EMBL/GenBank/DDBJ whole genome shotgun (WGS) entry which is preliminary data.</text>
</comment>
<dbReference type="Pfam" id="PF13041">
    <property type="entry name" value="PPR_2"/>
    <property type="match status" value="1"/>
</dbReference>
<dbReference type="EMBL" id="QGNW01000168">
    <property type="protein sequence ID" value="RVW89019.1"/>
    <property type="molecule type" value="Genomic_DNA"/>
</dbReference>
<dbReference type="InterPro" id="IPR052308">
    <property type="entry name" value="PPR_domain-containing"/>
</dbReference>
<accession>A0A438HX35</accession>
<proteinExistence type="predicted"/>
<dbReference type="GO" id="GO:0009793">
    <property type="term" value="P:embryo development ending in seed dormancy"/>
    <property type="evidence" value="ECO:0007669"/>
    <property type="project" value="UniProtKB-ARBA"/>
</dbReference>
<feature type="compositionally biased region" description="Acidic residues" evidence="4">
    <location>
        <begin position="609"/>
        <end position="618"/>
    </location>
</feature>
<dbReference type="InterPro" id="IPR011990">
    <property type="entry name" value="TPR-like_helical_dom_sf"/>
</dbReference>
<feature type="repeat" description="PPR" evidence="2">
    <location>
        <begin position="200"/>
        <end position="234"/>
    </location>
</feature>
<feature type="compositionally biased region" description="Low complexity" evidence="4">
    <location>
        <begin position="63"/>
        <end position="81"/>
    </location>
</feature>
<dbReference type="PANTHER" id="PTHR47937:SF5">
    <property type="entry name" value="PENTATRICOPEPTIDE REPEAT-CONTAINING PROTEIN"/>
    <property type="match status" value="1"/>
</dbReference>
<evidence type="ECO:0000313" key="6">
    <source>
        <dbReference type="Proteomes" id="UP000288805"/>
    </source>
</evidence>
<dbReference type="Proteomes" id="UP000288805">
    <property type="component" value="Unassembled WGS sequence"/>
</dbReference>